<dbReference type="AlphaFoldDB" id="A0A6I6SW75"/>
<sequence length="140" mass="15276">MGLANTAQRSAISAYQQPYLDLLGFVPPRIEARLCTTGVMDPTMVELQEKTRSYAMDTPHLEPKMVQMMLFGMLLMAGNDAAQTHCIAARRCGASWEELQATINLCFLFRGLPAANRGAHMLASVAAREAEQADGSANEQ</sequence>
<dbReference type="InterPro" id="IPR029032">
    <property type="entry name" value="AhpD-like"/>
</dbReference>
<dbReference type="Proteomes" id="UP000464013">
    <property type="component" value="Chromosome"/>
</dbReference>
<evidence type="ECO:0000259" key="1">
    <source>
        <dbReference type="Pfam" id="PF02627"/>
    </source>
</evidence>
<accession>A0A6I6SW75</accession>
<dbReference type="OrthoDB" id="8526252at2"/>
<protein>
    <submittedName>
        <fullName evidence="2">Carboxymuconolactone decarboxylase family protein</fullName>
    </submittedName>
</protein>
<feature type="domain" description="Carboxymuconolactone decarboxylase-like" evidence="1">
    <location>
        <begin position="46"/>
        <end position="120"/>
    </location>
</feature>
<dbReference type="KEGG" id="htx:EKK97_09965"/>
<keyword evidence="3" id="KW-1185">Reference proteome</keyword>
<proteinExistence type="predicted"/>
<organism evidence="2 3">
    <name type="scientific">Billgrantia tianxiuensis</name>
    <dbReference type="NCBI Taxonomy" id="2497861"/>
    <lineage>
        <taxon>Bacteria</taxon>
        <taxon>Pseudomonadati</taxon>
        <taxon>Pseudomonadota</taxon>
        <taxon>Gammaproteobacteria</taxon>
        <taxon>Oceanospirillales</taxon>
        <taxon>Halomonadaceae</taxon>
        <taxon>Billgrantia</taxon>
    </lineage>
</organism>
<reference evidence="2 3" key="1">
    <citation type="submission" date="2019-01" db="EMBL/GenBank/DDBJ databases">
        <title>Complete genome of a denitifying bacterium Halomons sp. BC-M4-5.</title>
        <authorList>
            <person name="Wang L."/>
            <person name="Shao Z."/>
        </authorList>
    </citation>
    <scope>NUCLEOTIDE SEQUENCE [LARGE SCALE GENOMIC DNA]</scope>
    <source>
        <strain evidence="2 3">BC-M4-5</strain>
    </source>
</reference>
<name>A0A6I6SW75_9GAMM</name>
<evidence type="ECO:0000313" key="2">
    <source>
        <dbReference type="EMBL" id="QHC52100.1"/>
    </source>
</evidence>
<gene>
    <name evidence="2" type="ORF">EKK97_09965</name>
</gene>
<dbReference type="Pfam" id="PF02627">
    <property type="entry name" value="CMD"/>
    <property type="match status" value="1"/>
</dbReference>
<dbReference type="Gene3D" id="1.20.1290.10">
    <property type="entry name" value="AhpD-like"/>
    <property type="match status" value="1"/>
</dbReference>
<dbReference type="InterPro" id="IPR003779">
    <property type="entry name" value="CMD-like"/>
</dbReference>
<evidence type="ECO:0000313" key="3">
    <source>
        <dbReference type="Proteomes" id="UP000464013"/>
    </source>
</evidence>
<dbReference type="EMBL" id="CP035042">
    <property type="protein sequence ID" value="QHC52100.1"/>
    <property type="molecule type" value="Genomic_DNA"/>
</dbReference>
<dbReference type="SUPFAM" id="SSF69118">
    <property type="entry name" value="AhpD-like"/>
    <property type="match status" value="1"/>
</dbReference>